<keyword evidence="1" id="KW-0812">Transmembrane</keyword>
<keyword evidence="1" id="KW-0472">Membrane</keyword>
<reference evidence="2" key="1">
    <citation type="journal article" date="2020" name="mSystems">
        <title>Genome- and Community-Level Interaction Insights into Carbon Utilization and Element Cycling Functions of Hydrothermarchaeota in Hydrothermal Sediment.</title>
        <authorList>
            <person name="Zhou Z."/>
            <person name="Liu Y."/>
            <person name="Xu W."/>
            <person name="Pan J."/>
            <person name="Luo Z.H."/>
            <person name="Li M."/>
        </authorList>
    </citation>
    <scope>NUCLEOTIDE SEQUENCE [LARGE SCALE GENOMIC DNA]</scope>
    <source>
        <strain evidence="2">SpSt-1217</strain>
    </source>
</reference>
<keyword evidence="1" id="KW-1133">Transmembrane helix</keyword>
<dbReference type="EMBL" id="DSDK01000093">
    <property type="protein sequence ID" value="HDR50297.1"/>
    <property type="molecule type" value="Genomic_DNA"/>
</dbReference>
<evidence type="ECO:0000256" key="1">
    <source>
        <dbReference type="SAM" id="Phobius"/>
    </source>
</evidence>
<organism evidence="2">
    <name type="scientific">Mariniphaga anaerophila</name>
    <dbReference type="NCBI Taxonomy" id="1484053"/>
    <lineage>
        <taxon>Bacteria</taxon>
        <taxon>Pseudomonadati</taxon>
        <taxon>Bacteroidota</taxon>
        <taxon>Bacteroidia</taxon>
        <taxon>Marinilabiliales</taxon>
        <taxon>Prolixibacteraceae</taxon>
        <taxon>Mariniphaga</taxon>
    </lineage>
</organism>
<dbReference type="Proteomes" id="UP000886047">
    <property type="component" value="Unassembled WGS sequence"/>
</dbReference>
<sequence>MIEGKIRVLARVPAFWINTAMLIYYTGNFFYNMLYNMSLNYSVEFALVTIKFSSIFHAAFYVLISVGFWKARSIEKKQTR</sequence>
<protein>
    <submittedName>
        <fullName evidence="2">Uncharacterized protein</fullName>
    </submittedName>
</protein>
<dbReference type="AlphaFoldDB" id="A0A831LPJ0"/>
<proteinExistence type="predicted"/>
<gene>
    <name evidence="2" type="ORF">ENN90_01565</name>
</gene>
<feature type="transmembrane region" description="Helical" evidence="1">
    <location>
        <begin position="45"/>
        <end position="69"/>
    </location>
</feature>
<accession>A0A831LPJ0</accession>
<feature type="transmembrane region" description="Helical" evidence="1">
    <location>
        <begin position="12"/>
        <end position="33"/>
    </location>
</feature>
<evidence type="ECO:0000313" key="2">
    <source>
        <dbReference type="EMBL" id="HDR50297.1"/>
    </source>
</evidence>
<comment type="caution">
    <text evidence="2">The sequence shown here is derived from an EMBL/GenBank/DDBJ whole genome shotgun (WGS) entry which is preliminary data.</text>
</comment>
<name>A0A831LPJ0_9BACT</name>